<evidence type="ECO:0008006" key="6">
    <source>
        <dbReference type="Google" id="ProtNLM"/>
    </source>
</evidence>
<keyword evidence="5" id="KW-1185">Reference proteome</keyword>
<comment type="caution">
    <text evidence="4">The sequence shown here is derived from an EMBL/GenBank/DDBJ whole genome shotgun (WGS) entry which is preliminary data.</text>
</comment>
<gene>
    <name evidence="4" type="ORF">LSH36_314g01043</name>
</gene>
<feature type="transmembrane region" description="Helical" evidence="2">
    <location>
        <begin position="330"/>
        <end position="349"/>
    </location>
</feature>
<feature type="chain" id="PRO_5042000967" description="SUEL-type lectin domain-containing protein" evidence="3">
    <location>
        <begin position="16"/>
        <end position="736"/>
    </location>
</feature>
<sequence>MNLLVLAVTLALSSGEHVRTYQMRFAFEEVANAMCTDGSHVLITALRYKITWLASNASILDEKTFKHYKATCENGTYCGWPRQYPRWISPEKCTNNTCSFDMTYKCIKYGVRYTIDMNHANYWEEPLCPGDSIVRIDDVESSRQLSCDDTVPSTTNSNDSYSLMMRLKCDGRQKCEKLEPADLAMWRCYFIGNNDPPLSGVTYRCLEANTEVILCGDETFESVSCDANRVIDIQNVLHGATCTDNRNKTCIGHEPTERSLYLLNADSRTLGEVKQQCHGKSECAINLGAKKFLKCSAEWNQSEIKDVRIYFRCQNYSFQNRIAEIGPFKFAITCTLISILMLVIVVLWIKYRHRCPNVTCIAGGSLVVELGNASSSGSTLNGSYAERNPIRNHYVPESINLNETQSDKSDFNTMYGVYEPENDRSKSMPRNKPTYAGQKIRSSKSAVIVGSIKNGCNIGMHKVGSMKVNEPNVPDDDEEHLYNECAFEDAVHIYSSEMTKKRNSEDQSSTTYDEGVLKSRSNCSETSSKRKKKAVHGQYYLAKPANSSARPPYNYEKQQPIILDVGGPSAMKGTVPNGMGRRDDQMRVEQDAVSRKRSKGSKSRGDIETNKKALPFVERCEDGIPRSPTAADYKSLDTDEEIYENFDSELSGEIIEIPRCGSIEEKLTMALELRREQSRRNGTKGRKNIEPRRETESNIGLRVPSNAMRCKYPNKEKHGEKRQFLEKFDDSLPDNQ</sequence>
<keyword evidence="3" id="KW-0732">Signal</keyword>
<evidence type="ECO:0000256" key="3">
    <source>
        <dbReference type="SAM" id="SignalP"/>
    </source>
</evidence>
<protein>
    <recommendedName>
        <fullName evidence="6">SUEL-type lectin domain-containing protein</fullName>
    </recommendedName>
</protein>
<keyword evidence="2" id="KW-0812">Transmembrane</keyword>
<feature type="compositionally biased region" description="Basic and acidic residues" evidence="1">
    <location>
        <begin position="580"/>
        <end position="594"/>
    </location>
</feature>
<evidence type="ECO:0000256" key="1">
    <source>
        <dbReference type="SAM" id="MobiDB-lite"/>
    </source>
</evidence>
<dbReference type="InterPro" id="IPR043159">
    <property type="entry name" value="Lectin_gal-bd_sf"/>
</dbReference>
<reference evidence="4" key="1">
    <citation type="journal article" date="2023" name="Mol. Biol. Evol.">
        <title>Third-Generation Sequencing Reveals the Adaptive Role of the Epigenome in Three Deep-Sea Polychaetes.</title>
        <authorList>
            <person name="Perez M."/>
            <person name="Aroh O."/>
            <person name="Sun Y."/>
            <person name="Lan Y."/>
            <person name="Juniper S.K."/>
            <person name="Young C.R."/>
            <person name="Angers B."/>
            <person name="Qian P.Y."/>
        </authorList>
    </citation>
    <scope>NUCLEOTIDE SEQUENCE</scope>
    <source>
        <strain evidence="4">P08H-3</strain>
    </source>
</reference>
<feature type="region of interest" description="Disordered" evidence="1">
    <location>
        <begin position="565"/>
        <end position="607"/>
    </location>
</feature>
<keyword evidence="2" id="KW-1133">Transmembrane helix</keyword>
<evidence type="ECO:0000256" key="2">
    <source>
        <dbReference type="SAM" id="Phobius"/>
    </source>
</evidence>
<feature type="signal peptide" evidence="3">
    <location>
        <begin position="1"/>
        <end position="15"/>
    </location>
</feature>
<proteinExistence type="predicted"/>
<feature type="region of interest" description="Disordered" evidence="1">
    <location>
        <begin position="677"/>
        <end position="736"/>
    </location>
</feature>
<feature type="region of interest" description="Disordered" evidence="1">
    <location>
        <begin position="498"/>
        <end position="535"/>
    </location>
</feature>
<dbReference type="EMBL" id="JAODUP010000314">
    <property type="protein sequence ID" value="KAK2152933.1"/>
    <property type="molecule type" value="Genomic_DNA"/>
</dbReference>
<name>A0AAD9N2D7_9ANNE</name>
<feature type="compositionally biased region" description="Basic and acidic residues" evidence="1">
    <location>
        <begin position="713"/>
        <end position="730"/>
    </location>
</feature>
<dbReference type="Gene3D" id="2.60.120.740">
    <property type="match status" value="1"/>
</dbReference>
<dbReference type="AlphaFoldDB" id="A0AAD9N2D7"/>
<feature type="compositionally biased region" description="Basic and acidic residues" evidence="1">
    <location>
        <begin position="687"/>
        <end position="696"/>
    </location>
</feature>
<keyword evidence="2" id="KW-0472">Membrane</keyword>
<dbReference type="CDD" id="cd22823">
    <property type="entry name" value="Gal_Rha_Lectin"/>
    <property type="match status" value="1"/>
</dbReference>
<accession>A0AAD9N2D7</accession>
<feature type="region of interest" description="Disordered" evidence="1">
    <location>
        <begin position="419"/>
        <end position="439"/>
    </location>
</feature>
<dbReference type="Proteomes" id="UP001208570">
    <property type="component" value="Unassembled WGS sequence"/>
</dbReference>
<organism evidence="4 5">
    <name type="scientific">Paralvinella palmiformis</name>
    <dbReference type="NCBI Taxonomy" id="53620"/>
    <lineage>
        <taxon>Eukaryota</taxon>
        <taxon>Metazoa</taxon>
        <taxon>Spiralia</taxon>
        <taxon>Lophotrochozoa</taxon>
        <taxon>Annelida</taxon>
        <taxon>Polychaeta</taxon>
        <taxon>Sedentaria</taxon>
        <taxon>Canalipalpata</taxon>
        <taxon>Terebellida</taxon>
        <taxon>Terebelliformia</taxon>
        <taxon>Alvinellidae</taxon>
        <taxon>Paralvinella</taxon>
    </lineage>
</organism>
<evidence type="ECO:0000313" key="4">
    <source>
        <dbReference type="EMBL" id="KAK2152933.1"/>
    </source>
</evidence>
<evidence type="ECO:0000313" key="5">
    <source>
        <dbReference type="Proteomes" id="UP001208570"/>
    </source>
</evidence>